<dbReference type="Pfam" id="PF00611">
    <property type="entry name" value="FCH"/>
    <property type="match status" value="1"/>
</dbReference>
<organism evidence="7 8">
    <name type="scientific">Ciona savignyi</name>
    <name type="common">Pacific transparent sea squirt</name>
    <dbReference type="NCBI Taxonomy" id="51511"/>
    <lineage>
        <taxon>Eukaryota</taxon>
        <taxon>Metazoa</taxon>
        <taxon>Chordata</taxon>
        <taxon>Tunicata</taxon>
        <taxon>Ascidiacea</taxon>
        <taxon>Phlebobranchia</taxon>
        <taxon>Cionidae</taxon>
        <taxon>Ciona</taxon>
    </lineage>
</organism>
<dbReference type="AlphaFoldDB" id="H2YSV6"/>
<evidence type="ECO:0000256" key="5">
    <source>
        <dbReference type="PROSITE-ProRule" id="PRU01077"/>
    </source>
</evidence>
<reference evidence="7" key="2">
    <citation type="submission" date="2025-08" db="UniProtKB">
        <authorList>
            <consortium name="Ensembl"/>
        </authorList>
    </citation>
    <scope>IDENTIFICATION</scope>
</reference>
<dbReference type="SMART" id="SM00055">
    <property type="entry name" value="FCH"/>
    <property type="match status" value="1"/>
</dbReference>
<evidence type="ECO:0000313" key="7">
    <source>
        <dbReference type="Ensembl" id="ENSCSAVP00000008416.1"/>
    </source>
</evidence>
<reference evidence="8" key="1">
    <citation type="submission" date="2003-08" db="EMBL/GenBank/DDBJ databases">
        <authorList>
            <person name="Birren B."/>
            <person name="Nusbaum C."/>
            <person name="Abebe A."/>
            <person name="Abouelleil A."/>
            <person name="Adekoya E."/>
            <person name="Ait-zahra M."/>
            <person name="Allen N."/>
            <person name="Allen T."/>
            <person name="An P."/>
            <person name="Anderson M."/>
            <person name="Anderson S."/>
            <person name="Arachchi H."/>
            <person name="Armbruster J."/>
            <person name="Bachantsang P."/>
            <person name="Baldwin J."/>
            <person name="Barry A."/>
            <person name="Bayul T."/>
            <person name="Blitshsteyn B."/>
            <person name="Bloom T."/>
            <person name="Blye J."/>
            <person name="Boguslavskiy L."/>
            <person name="Borowsky M."/>
            <person name="Boukhgalter B."/>
            <person name="Brunache A."/>
            <person name="Butler J."/>
            <person name="Calixte N."/>
            <person name="Calvo S."/>
            <person name="Camarata J."/>
            <person name="Campo K."/>
            <person name="Chang J."/>
            <person name="Cheshatsang Y."/>
            <person name="Citroen M."/>
            <person name="Collymore A."/>
            <person name="Considine T."/>
            <person name="Cook A."/>
            <person name="Cooke P."/>
            <person name="Corum B."/>
            <person name="Cuomo C."/>
            <person name="David R."/>
            <person name="Dawoe T."/>
            <person name="Degray S."/>
            <person name="Dodge S."/>
            <person name="Dooley K."/>
            <person name="Dorje P."/>
            <person name="Dorjee K."/>
            <person name="Dorris L."/>
            <person name="Duffey N."/>
            <person name="Dupes A."/>
            <person name="Elkins T."/>
            <person name="Engels R."/>
            <person name="Erickson J."/>
            <person name="Farina A."/>
            <person name="Faro S."/>
            <person name="Ferreira P."/>
            <person name="Fischer H."/>
            <person name="Fitzgerald M."/>
            <person name="Foley K."/>
            <person name="Gage D."/>
            <person name="Galagan J."/>
            <person name="Gearin G."/>
            <person name="Gnerre S."/>
            <person name="Gnirke A."/>
            <person name="Goyette A."/>
            <person name="Graham J."/>
            <person name="Grandbois E."/>
            <person name="Gyaltsen K."/>
            <person name="Hafez N."/>
            <person name="Hagopian D."/>
            <person name="Hagos B."/>
            <person name="Hall J."/>
            <person name="Hatcher B."/>
            <person name="Heller A."/>
            <person name="Higgins H."/>
            <person name="Honan T."/>
            <person name="Horn A."/>
            <person name="Houde N."/>
            <person name="Hughes L."/>
            <person name="Hulme W."/>
            <person name="Husby E."/>
            <person name="Iliev I."/>
            <person name="Jaffe D."/>
            <person name="Jones C."/>
            <person name="Kamal M."/>
            <person name="Kamat A."/>
            <person name="Kamvysselis M."/>
            <person name="Karlsson E."/>
            <person name="Kells C."/>
            <person name="Kieu A."/>
            <person name="Kisner P."/>
            <person name="Kodira C."/>
            <person name="Kulbokas E."/>
            <person name="Labutti K."/>
            <person name="Lama D."/>
            <person name="Landers T."/>
            <person name="Leger J."/>
            <person name="Levine S."/>
            <person name="Lewis D."/>
            <person name="Lewis T."/>
            <person name="Lindblad-toh K."/>
            <person name="Liu X."/>
            <person name="Lokyitsang T."/>
            <person name="Lokyitsang Y."/>
            <person name="Lucien O."/>
            <person name="Lui A."/>
            <person name="Ma L.J."/>
            <person name="Mabbitt R."/>
            <person name="Macdonald J."/>
            <person name="Maclean C."/>
            <person name="Major J."/>
            <person name="Manning J."/>
            <person name="Marabella R."/>
            <person name="Maru K."/>
            <person name="Matthews C."/>
            <person name="Mauceli E."/>
            <person name="Mccarthy M."/>
            <person name="Mcdonough S."/>
            <person name="Mcghee T."/>
            <person name="Meldrim J."/>
            <person name="Meneus L."/>
            <person name="Mesirov J."/>
            <person name="Mihalev A."/>
            <person name="Mihova T."/>
            <person name="Mikkelsen T."/>
            <person name="Mlenga V."/>
            <person name="Moru K."/>
            <person name="Mozes J."/>
            <person name="Mulrain L."/>
            <person name="Munson G."/>
            <person name="Naylor J."/>
            <person name="Newes C."/>
            <person name="Nguyen C."/>
            <person name="Nguyen N."/>
            <person name="Nguyen T."/>
            <person name="Nicol R."/>
            <person name="Nielsen C."/>
            <person name="Nizzari M."/>
            <person name="Norbu C."/>
            <person name="Norbu N."/>
            <person name="O'donnell P."/>
            <person name="Okoawo O."/>
            <person name="O'leary S."/>
            <person name="Omotosho B."/>
            <person name="O'neill K."/>
            <person name="Osman S."/>
            <person name="Parker S."/>
            <person name="Perrin D."/>
            <person name="Phunkhang P."/>
            <person name="Piqani B."/>
            <person name="Purcell S."/>
            <person name="Rachupka T."/>
            <person name="Ramasamy U."/>
            <person name="Rameau R."/>
            <person name="Ray V."/>
            <person name="Raymond C."/>
            <person name="Retta R."/>
            <person name="Richardson S."/>
            <person name="Rise C."/>
            <person name="Rodriguez J."/>
            <person name="Rogers J."/>
            <person name="Rogov P."/>
            <person name="Rutman M."/>
            <person name="Schupbach R."/>
            <person name="Seaman C."/>
            <person name="Settipalli S."/>
            <person name="Sharpe T."/>
            <person name="Sheridan J."/>
            <person name="Sherpa N."/>
            <person name="Shi J."/>
            <person name="Smirnov S."/>
            <person name="Smith C."/>
            <person name="Sougnez C."/>
            <person name="Spencer B."/>
            <person name="Stalker J."/>
            <person name="Stange-thomann N."/>
            <person name="Stavropoulos S."/>
            <person name="Stetson K."/>
            <person name="Stone C."/>
            <person name="Stone S."/>
            <person name="Stubbs M."/>
            <person name="Talamas J."/>
            <person name="Tchuinga P."/>
            <person name="Tenzing P."/>
            <person name="Tesfaye S."/>
            <person name="Theodore J."/>
            <person name="Thoulutsang Y."/>
            <person name="Topham K."/>
            <person name="Towey S."/>
            <person name="Tsamla T."/>
            <person name="Tsomo N."/>
            <person name="Vallee D."/>
            <person name="Vassiliev H."/>
            <person name="Venkataraman V."/>
            <person name="Vinson J."/>
            <person name="Vo A."/>
            <person name="Wade C."/>
            <person name="Wang S."/>
            <person name="Wangchuk T."/>
            <person name="Wangdi T."/>
            <person name="Whittaker C."/>
            <person name="Wilkinson J."/>
            <person name="Wu Y."/>
            <person name="Wyman D."/>
            <person name="Yadav S."/>
            <person name="Yang S."/>
            <person name="Yang X."/>
            <person name="Yeager S."/>
            <person name="Yee E."/>
            <person name="Young G."/>
            <person name="Zainoun J."/>
            <person name="Zembeck L."/>
            <person name="Zimmer A."/>
            <person name="Zody M."/>
            <person name="Lander E."/>
        </authorList>
    </citation>
    <scope>NUCLEOTIDE SEQUENCE [LARGE SCALE GENOMIC DNA]</scope>
</reference>
<dbReference type="GeneTree" id="ENSGT00510000048120"/>
<dbReference type="eggNOG" id="KOG4429">
    <property type="taxonomic scope" value="Eukaryota"/>
</dbReference>
<evidence type="ECO:0000313" key="8">
    <source>
        <dbReference type="Proteomes" id="UP000007875"/>
    </source>
</evidence>
<dbReference type="PANTHER" id="PTHR23065:SF7">
    <property type="entry name" value="NOSTRIN, ISOFORM H"/>
    <property type="match status" value="1"/>
</dbReference>
<keyword evidence="3" id="KW-0597">Phosphoprotein</keyword>
<dbReference type="Ensembl" id="ENSCSAVT00000008525.1">
    <property type="protein sequence ID" value="ENSCSAVP00000008416.1"/>
    <property type="gene ID" value="ENSCSAVG00000004998.1"/>
</dbReference>
<comment type="subcellular location">
    <subcellularLocation>
        <location evidence="1">Cytoplasm</location>
        <location evidence="1">Cytoskeleton</location>
    </subcellularLocation>
</comment>
<dbReference type="InParanoid" id="H2YSV6"/>
<dbReference type="Gene3D" id="1.20.1270.60">
    <property type="entry name" value="Arfaptin homology (AH) domain/BAR domain"/>
    <property type="match status" value="1"/>
</dbReference>
<feature type="domain" description="F-BAR" evidence="6">
    <location>
        <begin position="2"/>
        <end position="135"/>
    </location>
</feature>
<keyword evidence="5" id="KW-0175">Coiled coil</keyword>
<dbReference type="PROSITE" id="PS51741">
    <property type="entry name" value="F_BAR"/>
    <property type="match status" value="1"/>
</dbReference>
<dbReference type="GO" id="GO:0005737">
    <property type="term" value="C:cytoplasm"/>
    <property type="evidence" value="ECO:0007669"/>
    <property type="project" value="TreeGrafter"/>
</dbReference>
<proteinExistence type="predicted"/>
<dbReference type="PANTHER" id="PTHR23065">
    <property type="entry name" value="PROLINE-SERINE-THREONINE PHOSPHATASE INTERACTING PROTEIN 1"/>
    <property type="match status" value="1"/>
</dbReference>
<dbReference type="SUPFAM" id="SSF103657">
    <property type="entry name" value="BAR/IMD domain-like"/>
    <property type="match status" value="1"/>
</dbReference>
<reference evidence="7" key="3">
    <citation type="submission" date="2025-09" db="UniProtKB">
        <authorList>
            <consortium name="Ensembl"/>
        </authorList>
    </citation>
    <scope>IDENTIFICATION</scope>
</reference>
<keyword evidence="4" id="KW-0206">Cytoskeleton</keyword>
<dbReference type="HOGENOM" id="CLU_1890406_0_0_1"/>
<evidence type="ECO:0000256" key="4">
    <source>
        <dbReference type="ARBA" id="ARBA00023212"/>
    </source>
</evidence>
<evidence type="ECO:0000256" key="3">
    <source>
        <dbReference type="ARBA" id="ARBA00022553"/>
    </source>
</evidence>
<keyword evidence="8" id="KW-1185">Reference proteome</keyword>
<name>H2YSV6_CIOSA</name>
<keyword evidence="2" id="KW-0963">Cytoplasm</keyword>
<dbReference type="GO" id="GO:0005886">
    <property type="term" value="C:plasma membrane"/>
    <property type="evidence" value="ECO:0007669"/>
    <property type="project" value="TreeGrafter"/>
</dbReference>
<evidence type="ECO:0000259" key="6">
    <source>
        <dbReference type="PROSITE" id="PS51741"/>
    </source>
</evidence>
<evidence type="ECO:0000256" key="2">
    <source>
        <dbReference type="ARBA" id="ARBA00022490"/>
    </source>
</evidence>
<dbReference type="STRING" id="51511.ENSCSAVP00000008416"/>
<dbReference type="InterPro" id="IPR001060">
    <property type="entry name" value="FCH_dom"/>
</dbReference>
<dbReference type="Proteomes" id="UP000007875">
    <property type="component" value="Unassembled WGS sequence"/>
</dbReference>
<sequence>MTHFRNTFMGNTGFEEMKRYTRQGTEFCREIVNILNERAILEQNHAKSLRRLGQRMSKASCSVPASPSSSSWKTVGVEMEKEAEVHRDFGINLIEDCIKPLSTVTEKQLKPRRMMEQRVEGRYKTWLDRYTEHTK</sequence>
<protein>
    <recommendedName>
        <fullName evidence="6">F-BAR domain-containing protein</fullName>
    </recommendedName>
</protein>
<dbReference type="InterPro" id="IPR027267">
    <property type="entry name" value="AH/BAR_dom_sf"/>
</dbReference>
<dbReference type="InterPro" id="IPR031160">
    <property type="entry name" value="F_BAR_dom"/>
</dbReference>
<accession>H2YSV6</accession>
<dbReference type="GO" id="GO:0043226">
    <property type="term" value="C:organelle"/>
    <property type="evidence" value="ECO:0007669"/>
    <property type="project" value="UniProtKB-ARBA"/>
</dbReference>
<evidence type="ECO:0000256" key="1">
    <source>
        <dbReference type="ARBA" id="ARBA00004245"/>
    </source>
</evidence>